<keyword evidence="2" id="KW-1185">Reference proteome</keyword>
<sequence>MKLEERMAMMEDRARRSNLRLVFLEEGAESDNPIAFLQRLLPVWLPAPVARGTIEMERAHRVYDDIDTDRKKPRTLIFNMLRYNDRQLIMKAYREGGSSMTHNNRKLLLFADYSAHTN</sequence>
<reference evidence="1" key="1">
    <citation type="journal article" date="2023" name="Science">
        <title>Genome structures resolve the early diversification of teleost fishes.</title>
        <authorList>
            <person name="Parey E."/>
            <person name="Louis A."/>
            <person name="Montfort J."/>
            <person name="Bouchez O."/>
            <person name="Roques C."/>
            <person name="Iampietro C."/>
            <person name="Lluch J."/>
            <person name="Castinel A."/>
            <person name="Donnadieu C."/>
            <person name="Desvignes T."/>
            <person name="Floi Bucao C."/>
            <person name="Jouanno E."/>
            <person name="Wen M."/>
            <person name="Mejri S."/>
            <person name="Dirks R."/>
            <person name="Jansen H."/>
            <person name="Henkel C."/>
            <person name="Chen W.J."/>
            <person name="Zahm M."/>
            <person name="Cabau C."/>
            <person name="Klopp C."/>
            <person name="Thompson A.W."/>
            <person name="Robinson-Rechavi M."/>
            <person name="Braasch I."/>
            <person name="Lecointre G."/>
            <person name="Bobe J."/>
            <person name="Postlethwait J.H."/>
            <person name="Berthelot C."/>
            <person name="Roest Crollius H."/>
            <person name="Guiguen Y."/>
        </authorList>
    </citation>
    <scope>NUCLEOTIDE SEQUENCE</scope>
    <source>
        <strain evidence="1">NC1722</strain>
    </source>
</reference>
<evidence type="ECO:0000313" key="1">
    <source>
        <dbReference type="EMBL" id="KAJ8372887.1"/>
    </source>
</evidence>
<dbReference type="PANTHER" id="PTHR11505">
    <property type="entry name" value="L1 TRANSPOSABLE ELEMENT-RELATED"/>
    <property type="match status" value="1"/>
</dbReference>
<gene>
    <name evidence="1" type="ORF">AAFF_G00275910</name>
</gene>
<proteinExistence type="predicted"/>
<dbReference type="AlphaFoldDB" id="A0AAD7W1Y3"/>
<organism evidence="1 2">
    <name type="scientific">Aldrovandia affinis</name>
    <dbReference type="NCBI Taxonomy" id="143900"/>
    <lineage>
        <taxon>Eukaryota</taxon>
        <taxon>Metazoa</taxon>
        <taxon>Chordata</taxon>
        <taxon>Craniata</taxon>
        <taxon>Vertebrata</taxon>
        <taxon>Euteleostomi</taxon>
        <taxon>Actinopterygii</taxon>
        <taxon>Neopterygii</taxon>
        <taxon>Teleostei</taxon>
        <taxon>Notacanthiformes</taxon>
        <taxon>Halosauridae</taxon>
        <taxon>Aldrovandia</taxon>
    </lineage>
</organism>
<name>A0AAD7W1Y3_9TELE</name>
<protein>
    <submittedName>
        <fullName evidence="1">Uncharacterized protein</fullName>
    </submittedName>
</protein>
<dbReference type="EMBL" id="JAINUG010000381">
    <property type="protein sequence ID" value="KAJ8372887.1"/>
    <property type="molecule type" value="Genomic_DNA"/>
</dbReference>
<comment type="caution">
    <text evidence="1">The sequence shown here is derived from an EMBL/GenBank/DDBJ whole genome shotgun (WGS) entry which is preliminary data.</text>
</comment>
<dbReference type="InterPro" id="IPR004244">
    <property type="entry name" value="Transposase_22"/>
</dbReference>
<dbReference type="Gene3D" id="3.30.70.1820">
    <property type="entry name" value="L1 transposable element, RRM domain"/>
    <property type="match status" value="1"/>
</dbReference>
<accession>A0AAD7W1Y3</accession>
<evidence type="ECO:0000313" key="2">
    <source>
        <dbReference type="Proteomes" id="UP001221898"/>
    </source>
</evidence>
<dbReference type="Proteomes" id="UP001221898">
    <property type="component" value="Unassembled WGS sequence"/>
</dbReference>